<keyword evidence="7 8" id="KW-0472">Membrane</keyword>
<evidence type="ECO:0000256" key="8">
    <source>
        <dbReference type="SAM" id="Phobius"/>
    </source>
</evidence>
<dbReference type="RefSeq" id="WP_058298878.1">
    <property type="nucleotide sequence ID" value="NZ_FMAU01000003.1"/>
</dbReference>
<feature type="transmembrane region" description="Helical" evidence="8">
    <location>
        <begin position="141"/>
        <end position="161"/>
    </location>
</feature>
<gene>
    <name evidence="9" type="ORF">GA0061094_2775</name>
</gene>
<feature type="transmembrane region" description="Helical" evidence="8">
    <location>
        <begin position="338"/>
        <end position="358"/>
    </location>
</feature>
<evidence type="ECO:0000256" key="7">
    <source>
        <dbReference type="ARBA" id="ARBA00023136"/>
    </source>
</evidence>
<dbReference type="Pfam" id="PF03845">
    <property type="entry name" value="Spore_permease"/>
    <property type="match status" value="1"/>
</dbReference>
<feature type="transmembrane region" description="Helical" evidence="8">
    <location>
        <begin position="114"/>
        <end position="134"/>
    </location>
</feature>
<evidence type="ECO:0000313" key="9">
    <source>
        <dbReference type="EMBL" id="SCC15805.1"/>
    </source>
</evidence>
<comment type="subcellular location">
    <subcellularLocation>
        <location evidence="1">Membrane</location>
        <topology evidence="1">Multi-pass membrane protein</topology>
    </subcellularLocation>
</comment>
<feature type="transmembrane region" description="Helical" evidence="8">
    <location>
        <begin position="216"/>
        <end position="249"/>
    </location>
</feature>
<feature type="transmembrane region" description="Helical" evidence="8">
    <location>
        <begin position="12"/>
        <end position="31"/>
    </location>
</feature>
<dbReference type="GO" id="GO:0009847">
    <property type="term" value="P:spore germination"/>
    <property type="evidence" value="ECO:0007669"/>
    <property type="project" value="InterPro"/>
</dbReference>
<dbReference type="AlphaFoldDB" id="A0A0V8HI41"/>
<evidence type="ECO:0000313" key="10">
    <source>
        <dbReference type="Proteomes" id="UP000181997"/>
    </source>
</evidence>
<evidence type="ECO:0000256" key="1">
    <source>
        <dbReference type="ARBA" id="ARBA00004141"/>
    </source>
</evidence>
<keyword evidence="6 8" id="KW-1133">Transmembrane helix</keyword>
<evidence type="ECO:0000256" key="3">
    <source>
        <dbReference type="ARBA" id="ARBA00022448"/>
    </source>
</evidence>
<evidence type="ECO:0000256" key="6">
    <source>
        <dbReference type="ARBA" id="ARBA00022989"/>
    </source>
</evidence>
<dbReference type="InterPro" id="IPR004761">
    <property type="entry name" value="Spore_GerAB"/>
</dbReference>
<dbReference type="GO" id="GO:0016020">
    <property type="term" value="C:membrane"/>
    <property type="evidence" value="ECO:0007669"/>
    <property type="project" value="UniProtKB-SubCell"/>
</dbReference>
<dbReference type="OrthoDB" id="1891864at2"/>
<feature type="transmembrane region" description="Helical" evidence="8">
    <location>
        <begin position="184"/>
        <end position="204"/>
    </location>
</feature>
<dbReference type="NCBIfam" id="TIGR00912">
    <property type="entry name" value="2A0309"/>
    <property type="match status" value="1"/>
</dbReference>
<organism evidence="9 10">
    <name type="scientific">[Bacillus] enclensis</name>
    <dbReference type="NCBI Taxonomy" id="1402860"/>
    <lineage>
        <taxon>Bacteria</taxon>
        <taxon>Bacillati</taxon>
        <taxon>Bacillota</taxon>
        <taxon>Bacilli</taxon>
        <taxon>Bacillales</taxon>
        <taxon>Bacillaceae</taxon>
        <taxon>Rossellomorea</taxon>
    </lineage>
</organism>
<evidence type="ECO:0000256" key="5">
    <source>
        <dbReference type="ARBA" id="ARBA00022692"/>
    </source>
</evidence>
<evidence type="ECO:0000256" key="4">
    <source>
        <dbReference type="ARBA" id="ARBA00022544"/>
    </source>
</evidence>
<evidence type="ECO:0000256" key="2">
    <source>
        <dbReference type="ARBA" id="ARBA00007998"/>
    </source>
</evidence>
<feature type="transmembrane region" description="Helical" evidence="8">
    <location>
        <begin position="269"/>
        <end position="293"/>
    </location>
</feature>
<reference evidence="10" key="1">
    <citation type="submission" date="2016-08" db="EMBL/GenBank/DDBJ databases">
        <authorList>
            <person name="Varghese N."/>
            <person name="Submissions Spin"/>
        </authorList>
    </citation>
    <scope>NUCLEOTIDE SEQUENCE [LARGE SCALE GENOMIC DNA]</scope>
    <source>
        <strain evidence="10">SGD-1123</strain>
    </source>
</reference>
<comment type="similarity">
    <text evidence="2">Belongs to the amino acid-polyamine-organocation (APC) superfamily. Spore germination protein (SGP) (TC 2.A.3.9) family.</text>
</comment>
<feature type="transmembrane region" description="Helical" evidence="8">
    <location>
        <begin position="69"/>
        <end position="94"/>
    </location>
</feature>
<name>A0A0V8HI41_9BACI</name>
<dbReference type="PANTHER" id="PTHR34975">
    <property type="entry name" value="SPORE GERMINATION PROTEIN A2"/>
    <property type="match status" value="1"/>
</dbReference>
<keyword evidence="10" id="KW-1185">Reference proteome</keyword>
<keyword evidence="3" id="KW-0813">Transport</keyword>
<accession>A0A0V8HI41</accession>
<protein>
    <submittedName>
        <fullName evidence="9">Spore germination protein KB</fullName>
    </submittedName>
</protein>
<feature type="transmembrane region" description="Helical" evidence="8">
    <location>
        <begin position="305"/>
        <end position="322"/>
    </location>
</feature>
<keyword evidence="5 8" id="KW-0812">Transmembrane</keyword>
<dbReference type="EMBL" id="FMAU01000003">
    <property type="protein sequence ID" value="SCC15805.1"/>
    <property type="molecule type" value="Genomic_DNA"/>
</dbReference>
<proteinExistence type="inferred from homology"/>
<dbReference type="PANTHER" id="PTHR34975:SF2">
    <property type="entry name" value="SPORE GERMINATION PROTEIN A2"/>
    <property type="match status" value="1"/>
</dbReference>
<keyword evidence="4" id="KW-0309">Germination</keyword>
<dbReference type="Proteomes" id="UP000181997">
    <property type="component" value="Unassembled WGS sequence"/>
</dbReference>
<feature type="transmembrane region" description="Helical" evidence="8">
    <location>
        <begin position="37"/>
        <end position="57"/>
    </location>
</feature>
<sequence length="367" mass="41536">MNKVTITPLELCSMMLLFLTGSTIVVGLNFSAREDSILAIAMEIGFGIALSYFYLYLVKRSSWKEFVPLLELGFGSLPAKLFAIVFSFYFLYIASRVMNDFAFFTTQLIYPDSPKWIAAIPFLIVVGYCIMLGIEAIARSGLIMTAFLLVIIAALWLLGFFSEEFQAEYLFPLFAQGWEPLKKMIFPTGLTFPYGELVVFLVILPSLNKKEKLTKVVWIPVVTAGLIIMITMELIIGILHAPFANTYYFPFAKAMELVTYLGIVEHLEIFTYLLLLGGGFMKVSVFIYAAQAVLTQLFKLKQKSWHVMVLIASVYLLSLYRSEDIAEHLYVGLKLVPYYLHIPIQFALPLLLGLVVFWRTRKKGSAS</sequence>